<protein>
    <submittedName>
        <fullName evidence="2">Uncharacterized protein</fullName>
    </submittedName>
</protein>
<reference evidence="2 3" key="1">
    <citation type="submission" date="2019-09" db="EMBL/GenBank/DDBJ databases">
        <title>Complete genome sequence of Mycobacterium avium subsp. hominissuis strain JP-H-1.</title>
        <authorList>
            <person name="Kinoshita Y."/>
            <person name="Niwa H."/>
            <person name="Uchida-Fujii E."/>
            <person name="Nukada T."/>
        </authorList>
    </citation>
    <scope>NUCLEOTIDE SEQUENCE [LARGE SCALE GENOMIC DNA]</scope>
    <source>
        <strain evidence="2 3">JP-H-1</strain>
        <plasmid evidence="2 3">p1-JPH1</plasmid>
    </source>
</reference>
<name>A0AAI8ST05_MYCAV</name>
<feature type="signal peptide" evidence="1">
    <location>
        <begin position="1"/>
        <end position="21"/>
    </location>
</feature>
<evidence type="ECO:0000256" key="1">
    <source>
        <dbReference type="SAM" id="SignalP"/>
    </source>
</evidence>
<dbReference type="AlphaFoldDB" id="A0AAI8ST05"/>
<proteinExistence type="predicted"/>
<sequence>MTGCCQLVALTCLAFVWTAMAAVDIDAALRQLRAQLGSAEPPQWPSPTFGGPVIPPPDWTGVVNAAARARSDELDRQRQTIADAHRAVGPLTQSAAQIVASARTQLDAVIAQWQTDKAALSAVAATPAGKAAVLQAGSIRVSQANAIVAQAHTQFATLAGQVSSLTGQLPASTDGHVRAVDFTHGPLPLAPGPDPGYPVNDVIAEATDLDGNHVILRRGYYDARTREGFGWDKIYWKHGLINPNVFRDLISHARPKTSKGGTLEYEVPINKTHCTSGAFGLFPDCTDTGESLTMRIVVNTNPSSDVPGGGQKGVITMYPLPGGSGVVEVEPRWTLTPPWVNNYAPLN</sequence>
<keyword evidence="2" id="KW-0614">Plasmid</keyword>
<dbReference type="Pfam" id="PF10774">
    <property type="entry name" value="DUF4226"/>
    <property type="match status" value="1"/>
</dbReference>
<accession>A0AAI8ST05</accession>
<gene>
    <name evidence="2" type="ORF">JPH1_53320</name>
</gene>
<keyword evidence="1" id="KW-0732">Signal</keyword>
<dbReference type="EMBL" id="AP020327">
    <property type="protein sequence ID" value="BBN50857.1"/>
    <property type="molecule type" value="Genomic_DNA"/>
</dbReference>
<geneLocation type="plasmid" evidence="2 3">
    <name>p1-JPH1</name>
</geneLocation>
<dbReference type="InterPro" id="IPR019710">
    <property type="entry name" value="DUF4226"/>
</dbReference>
<feature type="chain" id="PRO_5042486059" evidence="1">
    <location>
        <begin position="22"/>
        <end position="347"/>
    </location>
</feature>
<organism evidence="2 3">
    <name type="scientific">Mycobacterium avium subsp. hominissuis</name>
    <dbReference type="NCBI Taxonomy" id="439334"/>
    <lineage>
        <taxon>Bacteria</taxon>
        <taxon>Bacillati</taxon>
        <taxon>Actinomycetota</taxon>
        <taxon>Actinomycetes</taxon>
        <taxon>Mycobacteriales</taxon>
        <taxon>Mycobacteriaceae</taxon>
        <taxon>Mycobacterium</taxon>
        <taxon>Mycobacterium avium complex (MAC)</taxon>
    </lineage>
</organism>
<evidence type="ECO:0000313" key="3">
    <source>
        <dbReference type="Proteomes" id="UP000327362"/>
    </source>
</evidence>
<evidence type="ECO:0000313" key="2">
    <source>
        <dbReference type="EMBL" id="BBN50857.1"/>
    </source>
</evidence>
<dbReference type="Proteomes" id="UP000327362">
    <property type="component" value="Plasmid p1-JPH1"/>
</dbReference>